<reference evidence="3" key="1">
    <citation type="submission" date="2016-10" db="EMBL/GenBank/DDBJ databases">
        <authorList>
            <person name="Varghese N."/>
            <person name="Submissions S."/>
        </authorList>
    </citation>
    <scope>NUCLEOTIDE SEQUENCE [LARGE SCALE GENOMIC DNA]</scope>
    <source>
        <strain evidence="3">LMG 24000</strain>
    </source>
</reference>
<dbReference type="Proteomes" id="UP000198638">
    <property type="component" value="Unassembled WGS sequence"/>
</dbReference>
<name>A0A1H4HB40_9BURK</name>
<evidence type="ECO:0000313" key="3">
    <source>
        <dbReference type="Proteomes" id="UP000198638"/>
    </source>
</evidence>
<dbReference type="Pfam" id="PF07336">
    <property type="entry name" value="ABATE"/>
    <property type="match status" value="1"/>
</dbReference>
<evidence type="ECO:0000259" key="1">
    <source>
        <dbReference type="Pfam" id="PF11706"/>
    </source>
</evidence>
<dbReference type="PANTHER" id="PTHR35525:SF3">
    <property type="entry name" value="BLL6575 PROTEIN"/>
    <property type="match status" value="1"/>
</dbReference>
<dbReference type="EMBL" id="FNRQ01000008">
    <property type="protein sequence ID" value="SEB19043.1"/>
    <property type="molecule type" value="Genomic_DNA"/>
</dbReference>
<feature type="domain" description="Zinc finger CGNR" evidence="1">
    <location>
        <begin position="159"/>
        <end position="197"/>
    </location>
</feature>
<dbReference type="InterPro" id="IPR021005">
    <property type="entry name" value="Znf_CGNR"/>
</dbReference>
<evidence type="ECO:0000313" key="2">
    <source>
        <dbReference type="EMBL" id="SEB19043.1"/>
    </source>
</evidence>
<dbReference type="Gene3D" id="1.10.3300.10">
    <property type="entry name" value="Jann2411-like domain"/>
    <property type="match status" value="1"/>
</dbReference>
<dbReference type="Pfam" id="PF11706">
    <property type="entry name" value="zf-CGNR"/>
    <property type="match status" value="1"/>
</dbReference>
<dbReference type="PANTHER" id="PTHR35525">
    <property type="entry name" value="BLL6575 PROTEIN"/>
    <property type="match status" value="1"/>
</dbReference>
<protein>
    <submittedName>
        <fullName evidence="2">Conserved protein containing a Zn-ribbon-like motif, possibly RNA-binding</fullName>
    </submittedName>
</protein>
<dbReference type="InterPro" id="IPR023286">
    <property type="entry name" value="ABATE_dom_sf"/>
</dbReference>
<keyword evidence="3" id="KW-1185">Reference proteome</keyword>
<accession>A0A1H4HB40</accession>
<dbReference type="InterPro" id="IPR010852">
    <property type="entry name" value="ABATE"/>
</dbReference>
<dbReference type="SUPFAM" id="SSF160904">
    <property type="entry name" value="Jann2411-like"/>
    <property type="match status" value="1"/>
</dbReference>
<dbReference type="STRING" id="83784.SAMN05192564_10821"/>
<proteinExistence type="predicted"/>
<organism evidence="2 3">
    <name type="scientific">Paraburkholderia sartisoli</name>
    <dbReference type="NCBI Taxonomy" id="83784"/>
    <lineage>
        <taxon>Bacteria</taxon>
        <taxon>Pseudomonadati</taxon>
        <taxon>Pseudomonadota</taxon>
        <taxon>Betaproteobacteria</taxon>
        <taxon>Burkholderiales</taxon>
        <taxon>Burkholderiaceae</taxon>
        <taxon>Paraburkholderia</taxon>
    </lineage>
</organism>
<sequence length="203" mass="21981">MGVKESRLHADTGVGGHLVLDFMNTCGGAGKVRDVERLVDWQDAIGWATASGVVDPADSRLIEKTRSGSGHLLKELTGLREAMHAVFSAIAGGVPPPETARLRLERDIVKAMSHSTMCFEGQAPMRWTVCPEKAGSALIKDRLAIAASELLSQPVLANVRACAACSWLFLDLSRSRSRRWCSMATCGNRAKAQRHYHAMKATP</sequence>
<dbReference type="AlphaFoldDB" id="A0A1H4HB40"/>
<gene>
    <name evidence="2" type="ORF">SAMN05192564_10821</name>
</gene>